<proteinExistence type="inferred from homology"/>
<dbReference type="NCBIfam" id="TIGR02996">
    <property type="entry name" value="rpt_mate_G_obs"/>
    <property type="match status" value="1"/>
</dbReference>
<evidence type="ECO:0000256" key="1">
    <source>
        <dbReference type="ARBA" id="ARBA00006611"/>
    </source>
</evidence>
<dbReference type="InterPro" id="IPR027417">
    <property type="entry name" value="P-loop_NTPase"/>
</dbReference>
<reference evidence="3 4" key="1">
    <citation type="submission" date="2019-02" db="EMBL/GenBank/DDBJ databases">
        <title>Deep-cultivation of Planctomycetes and their phenomic and genomic characterization uncovers novel biology.</title>
        <authorList>
            <person name="Wiegand S."/>
            <person name="Jogler M."/>
            <person name="Boedeker C."/>
            <person name="Pinto D."/>
            <person name="Vollmers J."/>
            <person name="Rivas-Marin E."/>
            <person name="Kohn T."/>
            <person name="Peeters S.H."/>
            <person name="Heuer A."/>
            <person name="Rast P."/>
            <person name="Oberbeckmann S."/>
            <person name="Bunk B."/>
            <person name="Jeske O."/>
            <person name="Meyerdierks A."/>
            <person name="Storesund J.E."/>
            <person name="Kallscheuer N."/>
            <person name="Luecker S."/>
            <person name="Lage O.M."/>
            <person name="Pohl T."/>
            <person name="Merkel B.J."/>
            <person name="Hornburger P."/>
            <person name="Mueller R.-W."/>
            <person name="Bruemmer F."/>
            <person name="Labrenz M."/>
            <person name="Spormann A.M."/>
            <person name="Op den Camp H."/>
            <person name="Overmann J."/>
            <person name="Amann R."/>
            <person name="Jetten M.S.M."/>
            <person name="Mascher T."/>
            <person name="Medema M.H."/>
            <person name="Devos D.P."/>
            <person name="Kaster A.-K."/>
            <person name="Ovreas L."/>
            <person name="Rohde M."/>
            <person name="Galperin M.Y."/>
            <person name="Jogler C."/>
        </authorList>
    </citation>
    <scope>NUCLEOTIDE SEQUENCE [LARGE SCALE GENOMIC DNA]</scope>
    <source>
        <strain evidence="3 4">Pla85_3_4</strain>
    </source>
</reference>
<dbReference type="Proteomes" id="UP000317648">
    <property type="component" value="Chromosome"/>
</dbReference>
<dbReference type="EMBL" id="CP036433">
    <property type="protein sequence ID" value="QDU94868.1"/>
    <property type="molecule type" value="Genomic_DNA"/>
</dbReference>
<gene>
    <name evidence="3" type="primary">epsE_6</name>
    <name evidence="3" type="ORF">Pla8534_26760</name>
</gene>
<dbReference type="OrthoDB" id="291264at2"/>
<accession>A0A518DSU1</accession>
<dbReference type="KEGG" id="lcre:Pla8534_26760"/>
<feature type="domain" description="Bacterial type II secretion system protein E" evidence="2">
    <location>
        <begin position="216"/>
        <end position="315"/>
    </location>
</feature>
<dbReference type="Pfam" id="PF00437">
    <property type="entry name" value="T2SSE"/>
    <property type="match status" value="1"/>
</dbReference>
<dbReference type="SUPFAM" id="SSF160246">
    <property type="entry name" value="EspE N-terminal domain-like"/>
    <property type="match status" value="1"/>
</dbReference>
<evidence type="ECO:0000313" key="4">
    <source>
        <dbReference type="Proteomes" id="UP000317648"/>
    </source>
</evidence>
<dbReference type="InterPro" id="IPR014338">
    <property type="entry name" value="CHP02996_rpt-companion-dom"/>
</dbReference>
<evidence type="ECO:0000259" key="2">
    <source>
        <dbReference type="Pfam" id="PF00437"/>
    </source>
</evidence>
<protein>
    <submittedName>
        <fullName evidence="3">Type II secretion system protein E</fullName>
    </submittedName>
</protein>
<organism evidence="3 4">
    <name type="scientific">Lignipirellula cremea</name>
    <dbReference type="NCBI Taxonomy" id="2528010"/>
    <lineage>
        <taxon>Bacteria</taxon>
        <taxon>Pseudomonadati</taxon>
        <taxon>Planctomycetota</taxon>
        <taxon>Planctomycetia</taxon>
        <taxon>Pirellulales</taxon>
        <taxon>Pirellulaceae</taxon>
        <taxon>Lignipirellula</taxon>
    </lineage>
</organism>
<sequence>MVDNGKKAARHSPDGYLATAEGRAMSSETALLQAVLAHPLDGDVRCIYADWLEDRGDPRGEFLRVQSALAHPPENYEARVALHIRDRQLRETIELAWIRQLGYADTPTPLVDLQVPRRVIDLLSVLAAVNHQATPLLQRGEELVVALAEPSAGAVRELRQETGCRITTTPVWENEAADAAAAYYAAWPPGGGGAPVVVAAAVETSEALRTSTLASEWLRTLLREALRQGADLISLEPLDRAFRIRFQCQGVWREFDTPPPQIGYNLTAEVKRLANLEVDDSSTPHRGEIEMLLDKRPLRMQVETLPTAGGERVRIHPTRTRLLNEAEQA</sequence>
<dbReference type="SUPFAM" id="SSF52540">
    <property type="entry name" value="P-loop containing nucleoside triphosphate hydrolases"/>
    <property type="match status" value="1"/>
</dbReference>
<name>A0A518DSU1_9BACT</name>
<dbReference type="Gene3D" id="3.30.450.90">
    <property type="match status" value="1"/>
</dbReference>
<dbReference type="InterPro" id="IPR001482">
    <property type="entry name" value="T2SS/T4SS_dom"/>
</dbReference>
<dbReference type="InterPro" id="IPR037257">
    <property type="entry name" value="T2SS_E_N_sf"/>
</dbReference>
<comment type="similarity">
    <text evidence="1">Belongs to the GSP E family.</text>
</comment>
<keyword evidence="4" id="KW-1185">Reference proteome</keyword>
<dbReference type="AlphaFoldDB" id="A0A518DSU1"/>
<evidence type="ECO:0000313" key="3">
    <source>
        <dbReference type="EMBL" id="QDU94868.1"/>
    </source>
</evidence>